<keyword evidence="3" id="KW-1185">Reference proteome</keyword>
<accession>A0A9N8EA98</accession>
<reference evidence="2" key="1">
    <citation type="submission" date="2020-06" db="EMBL/GenBank/DDBJ databases">
        <authorList>
            <consortium name="Plant Systems Biology data submission"/>
        </authorList>
    </citation>
    <scope>NUCLEOTIDE SEQUENCE</scope>
    <source>
        <strain evidence="2">D6</strain>
    </source>
</reference>
<feature type="region of interest" description="Disordered" evidence="1">
    <location>
        <begin position="1"/>
        <end position="28"/>
    </location>
</feature>
<dbReference type="Proteomes" id="UP001153069">
    <property type="component" value="Unassembled WGS sequence"/>
</dbReference>
<dbReference type="AlphaFoldDB" id="A0A9N8EA98"/>
<comment type="caution">
    <text evidence="2">The sequence shown here is derived from an EMBL/GenBank/DDBJ whole genome shotgun (WGS) entry which is preliminary data.</text>
</comment>
<protein>
    <submittedName>
        <fullName evidence="2">Uncharacterized protein</fullName>
    </submittedName>
</protein>
<evidence type="ECO:0000313" key="2">
    <source>
        <dbReference type="EMBL" id="CAB9516720.1"/>
    </source>
</evidence>
<proteinExistence type="predicted"/>
<name>A0A9N8EA98_9STRA</name>
<organism evidence="2 3">
    <name type="scientific">Seminavis robusta</name>
    <dbReference type="NCBI Taxonomy" id="568900"/>
    <lineage>
        <taxon>Eukaryota</taxon>
        <taxon>Sar</taxon>
        <taxon>Stramenopiles</taxon>
        <taxon>Ochrophyta</taxon>
        <taxon>Bacillariophyta</taxon>
        <taxon>Bacillariophyceae</taxon>
        <taxon>Bacillariophycidae</taxon>
        <taxon>Naviculales</taxon>
        <taxon>Naviculaceae</taxon>
        <taxon>Seminavis</taxon>
    </lineage>
</organism>
<gene>
    <name evidence="2" type="ORF">SEMRO_802_G204630.1</name>
</gene>
<sequence>MSVVMKVEDSASDSEIEGGDDGGAAEAAVGVPAKTPGTASVPMKVGEMETYMQNYYGIPVALRLKGSTDVICPYCNEKHEHVDPGHHVAECDERVRLNVELLISGRSFNPNYGYTVIEYVERDGVNVVLDGEYCVN</sequence>
<feature type="compositionally biased region" description="Acidic residues" evidence="1">
    <location>
        <begin position="10"/>
        <end position="20"/>
    </location>
</feature>
<dbReference type="EMBL" id="CAICTM010000801">
    <property type="protein sequence ID" value="CAB9516720.1"/>
    <property type="molecule type" value="Genomic_DNA"/>
</dbReference>
<evidence type="ECO:0000256" key="1">
    <source>
        <dbReference type="SAM" id="MobiDB-lite"/>
    </source>
</evidence>
<evidence type="ECO:0000313" key="3">
    <source>
        <dbReference type="Proteomes" id="UP001153069"/>
    </source>
</evidence>